<evidence type="ECO:0000256" key="1">
    <source>
        <dbReference type="ARBA" id="ARBA00004651"/>
    </source>
</evidence>
<protein>
    <submittedName>
        <fullName evidence="9">ABC-type transport system, involved in lipoprotein release, permease component</fullName>
    </submittedName>
</protein>
<feature type="transmembrane region" description="Helical" evidence="6">
    <location>
        <begin position="738"/>
        <end position="758"/>
    </location>
</feature>
<feature type="domain" description="ABC3 transporter permease C-terminal" evidence="7">
    <location>
        <begin position="689"/>
        <end position="802"/>
    </location>
</feature>
<reference evidence="9" key="1">
    <citation type="submission" date="2012-02" db="EMBL/GenBank/DDBJ databases">
        <title>The complete genome of Solitalea canadensis DSM 3403.</title>
        <authorList>
            <consortium name="US DOE Joint Genome Institute (JGI-PGF)"/>
            <person name="Lucas S."/>
            <person name="Copeland A."/>
            <person name="Lapidus A."/>
            <person name="Glavina del Rio T."/>
            <person name="Dalin E."/>
            <person name="Tice H."/>
            <person name="Bruce D."/>
            <person name="Goodwin L."/>
            <person name="Pitluck S."/>
            <person name="Peters L."/>
            <person name="Ovchinnikova G."/>
            <person name="Lu M."/>
            <person name="Kyrpides N."/>
            <person name="Mavromatis K."/>
            <person name="Ivanova N."/>
            <person name="Brettin T."/>
            <person name="Detter J.C."/>
            <person name="Han C."/>
            <person name="Larimer F."/>
            <person name="Land M."/>
            <person name="Hauser L."/>
            <person name="Markowitz V."/>
            <person name="Cheng J.-F."/>
            <person name="Hugenholtz P."/>
            <person name="Woyke T."/>
            <person name="Wu D."/>
            <person name="Spring S."/>
            <person name="Schroeder M."/>
            <person name="Kopitz M."/>
            <person name="Brambilla E."/>
            <person name="Klenk H.-P."/>
            <person name="Eisen J.A."/>
        </authorList>
    </citation>
    <scope>NUCLEOTIDE SEQUENCE</scope>
    <source>
        <strain evidence="9">DSM 3403</strain>
    </source>
</reference>
<dbReference type="EMBL" id="CP003349">
    <property type="protein sequence ID" value="AFD05412.1"/>
    <property type="molecule type" value="Genomic_DNA"/>
</dbReference>
<dbReference type="RefSeq" id="WP_014678640.1">
    <property type="nucleotide sequence ID" value="NC_017770.1"/>
</dbReference>
<feature type="transmembrane region" description="Helical" evidence="6">
    <location>
        <begin position="21"/>
        <end position="42"/>
    </location>
</feature>
<dbReference type="PANTHER" id="PTHR30572:SF18">
    <property type="entry name" value="ABC-TYPE MACROLIDE FAMILY EXPORT SYSTEM PERMEASE COMPONENT 2"/>
    <property type="match status" value="1"/>
</dbReference>
<evidence type="ECO:0000256" key="4">
    <source>
        <dbReference type="ARBA" id="ARBA00022989"/>
    </source>
</evidence>
<dbReference type="GO" id="GO:0005886">
    <property type="term" value="C:plasma membrane"/>
    <property type="evidence" value="ECO:0007669"/>
    <property type="project" value="UniProtKB-SubCell"/>
</dbReference>
<feature type="domain" description="ABC3 transporter permease C-terminal" evidence="7">
    <location>
        <begin position="302"/>
        <end position="417"/>
    </location>
</feature>
<evidence type="ECO:0000256" key="3">
    <source>
        <dbReference type="ARBA" id="ARBA00022692"/>
    </source>
</evidence>
<dbReference type="AlphaFoldDB" id="H8KSV2"/>
<keyword evidence="9" id="KW-0449">Lipoprotein</keyword>
<comment type="subcellular location">
    <subcellularLocation>
        <location evidence="1">Cell membrane</location>
        <topology evidence="1">Multi-pass membrane protein</topology>
    </subcellularLocation>
</comment>
<feature type="transmembrane region" description="Helical" evidence="6">
    <location>
        <begin position="342"/>
        <end position="370"/>
    </location>
</feature>
<evidence type="ECO:0000256" key="6">
    <source>
        <dbReference type="SAM" id="Phobius"/>
    </source>
</evidence>
<evidence type="ECO:0000259" key="7">
    <source>
        <dbReference type="Pfam" id="PF02687"/>
    </source>
</evidence>
<dbReference type="InterPro" id="IPR003838">
    <property type="entry name" value="ABC3_permease_C"/>
</dbReference>
<dbReference type="HOGENOM" id="CLU_008713_1_0_10"/>
<proteinExistence type="predicted"/>
<name>H8KSV2_SOLCM</name>
<dbReference type="Pfam" id="PF02687">
    <property type="entry name" value="FtsX"/>
    <property type="match status" value="2"/>
</dbReference>
<dbReference type="PROSITE" id="PS51257">
    <property type="entry name" value="PROKAR_LIPOPROTEIN"/>
    <property type="match status" value="1"/>
</dbReference>
<keyword evidence="2" id="KW-1003">Cell membrane</keyword>
<feature type="domain" description="MacB-like periplasmic core" evidence="8">
    <location>
        <begin position="20"/>
        <end position="207"/>
    </location>
</feature>
<feature type="transmembrane region" description="Helical" evidence="6">
    <location>
        <begin position="390"/>
        <end position="412"/>
    </location>
</feature>
<evidence type="ECO:0000256" key="2">
    <source>
        <dbReference type="ARBA" id="ARBA00022475"/>
    </source>
</evidence>
<organism evidence="9 10">
    <name type="scientific">Solitalea canadensis (strain ATCC 29591 / DSM 3403 / JCM 21819 / LMG 8368 / NBRC 15130 / NCIMB 12057 / USAM 9D)</name>
    <name type="common">Flexibacter canadensis</name>
    <dbReference type="NCBI Taxonomy" id="929556"/>
    <lineage>
        <taxon>Bacteria</taxon>
        <taxon>Pseudomonadati</taxon>
        <taxon>Bacteroidota</taxon>
        <taxon>Sphingobacteriia</taxon>
        <taxon>Sphingobacteriales</taxon>
        <taxon>Sphingobacteriaceae</taxon>
        <taxon>Solitalea</taxon>
    </lineage>
</organism>
<keyword evidence="5 6" id="KW-0472">Membrane</keyword>
<evidence type="ECO:0000313" key="10">
    <source>
        <dbReference type="Proteomes" id="UP000007590"/>
    </source>
</evidence>
<dbReference type="InterPro" id="IPR025857">
    <property type="entry name" value="MacB_PCD"/>
</dbReference>
<evidence type="ECO:0000313" key="9">
    <source>
        <dbReference type="EMBL" id="AFD05412.1"/>
    </source>
</evidence>
<feature type="transmembrane region" description="Helical" evidence="6">
    <location>
        <begin position="686"/>
        <end position="710"/>
    </location>
</feature>
<evidence type="ECO:0000259" key="8">
    <source>
        <dbReference type="Pfam" id="PF12704"/>
    </source>
</evidence>
<keyword evidence="3 6" id="KW-0812">Transmembrane</keyword>
<dbReference type="PANTHER" id="PTHR30572">
    <property type="entry name" value="MEMBRANE COMPONENT OF TRANSPORTER-RELATED"/>
    <property type="match status" value="1"/>
</dbReference>
<keyword evidence="10" id="KW-1185">Reference proteome</keyword>
<dbReference type="InterPro" id="IPR050250">
    <property type="entry name" value="Macrolide_Exporter_MacB"/>
</dbReference>
<evidence type="ECO:0000256" key="5">
    <source>
        <dbReference type="ARBA" id="ARBA00023136"/>
    </source>
</evidence>
<feature type="domain" description="MacB-like periplasmic core" evidence="8">
    <location>
        <begin position="522"/>
        <end position="652"/>
    </location>
</feature>
<dbReference type="STRING" id="929556.Solca_0268"/>
<dbReference type="Pfam" id="PF12704">
    <property type="entry name" value="MacB_PCD"/>
    <property type="match status" value="2"/>
</dbReference>
<feature type="transmembrane region" description="Helical" evidence="6">
    <location>
        <begin position="433"/>
        <end position="458"/>
    </location>
</feature>
<gene>
    <name evidence="9" type="ordered locus">Solca_0268</name>
</gene>
<keyword evidence="4 6" id="KW-1133">Transmembrane helix</keyword>
<sequence>MLKNYIRIAFRNLNRYRFISFINLFGLTVGLACCLLILNYIVNELSYDKYNSEADNIYRVTRSFNTPDGVDVLHLSAVAPPFAGLLKNDFPDIKEVTSVLSNGNLAVKYEEKLFNEQNAFFADDKFFQFFPVAVVRGNAQKALTEPYSVMLTEKLATKYFGNEDPMNKMIKIDNLPNQFKVTGVYKELPTNSHMHPELLLSFKTLKDPVVYGEQNLKTNWGNNAFHTYLLFPKNYPVEKIANQFPAFLDKHVHFSGEPADAKASKGTKLFLQKLTDIHLHSHLADELEESGDIKRVYIFTAIGLFILLIACINYMNLSTARSIARAKEIGVRKAIGAQRKELIIQFLTESVLITIISLVLAVIATSVLLPFINKLAGQESNSLILLNWKFIVPLLVLPVFIGLMSGIYPALFMSSFDPVKVLKGVGKIGTRGISFRQVLVVVQFSISIILIVSTIVVFQQLKYLQSTSLGFNKEHILTMRYNFGNNYDSFRNELLRSSTIVDAGRSSRIPSGRLLDEMDTKVFEKEQEQPVKISLKVVAVDYDFIPTYGIGVVAGRNFSREHSTDTTNFMLNETAVSKLGWGAPQNAIGKDIMYGGVRGKVIGVAKDFHFESMHEKIVPLIMSLPPERINAYGRLSVKIKGNNIQAAIAEVETKWHKYLPETPFEYTFLNERFDRLYKSEQQQGKVFTIFACIAVFIACLGLFGLSAFAISQRIKEIGIRKVLGASIPEIVKVLSVDFLKLVIIAAVIAFPVAWYVMHQWLQDFAYRVSIQWWVLAISGIAAILIALITISFQSIKAAMANPVKSLRSE</sequence>
<dbReference type="GO" id="GO:0022857">
    <property type="term" value="F:transmembrane transporter activity"/>
    <property type="evidence" value="ECO:0007669"/>
    <property type="project" value="TreeGrafter"/>
</dbReference>
<dbReference type="OrthoDB" id="1451596at2"/>
<dbReference type="KEGG" id="scn:Solca_0268"/>
<dbReference type="eggNOG" id="COG0577">
    <property type="taxonomic scope" value="Bacteria"/>
</dbReference>
<accession>H8KSV2</accession>
<dbReference type="Proteomes" id="UP000007590">
    <property type="component" value="Chromosome"/>
</dbReference>
<feature type="transmembrane region" description="Helical" evidence="6">
    <location>
        <begin position="770"/>
        <end position="792"/>
    </location>
</feature>
<feature type="transmembrane region" description="Helical" evidence="6">
    <location>
        <begin position="296"/>
        <end position="317"/>
    </location>
</feature>